<sequence>MTNANAFPSSHSFGESRFLTVPDGRKLHYMTKGSGEPTVVFESGMGFSRSTWGLVQPEVAKRVRAVVYDRAGTGRSDDDTQPRTLQRIVEDLLLLLDELGSGPFVLVGHSWGGPIVRTAAAAAPSRIRGLVLVDQSDENADLYFEPRSVRWFKISRFLYPMLARTGLYRLLGSKSGSVLPADVFRDHRQEDFTVRAARTAAAEMKPFLDDLAALRARPPELGSLEVSVVSGTQVNRQERKIRPAIVEAHKKTVASLKRARWVEAANSAHLIPFTEPGLIVREIVRMLDQPNN</sequence>
<comment type="caution">
    <text evidence="2">The sequence shown here is derived from an EMBL/GenBank/DDBJ whole genome shotgun (WGS) entry which is preliminary data.</text>
</comment>
<proteinExistence type="predicted"/>
<dbReference type="RefSeq" id="WP_378100087.1">
    <property type="nucleotide sequence ID" value="NZ_JBHSEP010000019.1"/>
</dbReference>
<protein>
    <submittedName>
        <fullName evidence="2">Alpha/beta fold hydrolase</fullName>
    </submittedName>
</protein>
<accession>A0ABV9FGE5</accession>
<dbReference type="Gene3D" id="3.40.50.1820">
    <property type="entry name" value="alpha/beta hydrolase"/>
    <property type="match status" value="1"/>
</dbReference>
<evidence type="ECO:0000313" key="2">
    <source>
        <dbReference type="EMBL" id="MFC4600732.1"/>
    </source>
</evidence>
<evidence type="ECO:0000259" key="1">
    <source>
        <dbReference type="Pfam" id="PF12697"/>
    </source>
</evidence>
<name>A0ABV9FGE5_9BACL</name>
<dbReference type="Proteomes" id="UP001596028">
    <property type="component" value="Unassembled WGS sequence"/>
</dbReference>
<feature type="domain" description="AB hydrolase-1" evidence="1">
    <location>
        <begin position="39"/>
        <end position="280"/>
    </location>
</feature>
<dbReference type="GO" id="GO:0016787">
    <property type="term" value="F:hydrolase activity"/>
    <property type="evidence" value="ECO:0007669"/>
    <property type="project" value="UniProtKB-KW"/>
</dbReference>
<reference evidence="3" key="1">
    <citation type="journal article" date="2019" name="Int. J. Syst. Evol. Microbiol.">
        <title>The Global Catalogue of Microorganisms (GCM) 10K type strain sequencing project: providing services to taxonomists for standard genome sequencing and annotation.</title>
        <authorList>
            <consortium name="The Broad Institute Genomics Platform"/>
            <consortium name="The Broad Institute Genome Sequencing Center for Infectious Disease"/>
            <person name="Wu L."/>
            <person name="Ma J."/>
        </authorList>
    </citation>
    <scope>NUCLEOTIDE SEQUENCE [LARGE SCALE GENOMIC DNA]</scope>
    <source>
        <strain evidence="3">CCUG 49571</strain>
    </source>
</reference>
<organism evidence="2 3">
    <name type="scientific">Cohnella hongkongensis</name>
    <dbReference type="NCBI Taxonomy" id="178337"/>
    <lineage>
        <taxon>Bacteria</taxon>
        <taxon>Bacillati</taxon>
        <taxon>Bacillota</taxon>
        <taxon>Bacilli</taxon>
        <taxon>Bacillales</taxon>
        <taxon>Paenibacillaceae</taxon>
        <taxon>Cohnella</taxon>
    </lineage>
</organism>
<evidence type="ECO:0000313" key="3">
    <source>
        <dbReference type="Proteomes" id="UP001596028"/>
    </source>
</evidence>
<dbReference type="EMBL" id="JBHSEP010000019">
    <property type="protein sequence ID" value="MFC4600732.1"/>
    <property type="molecule type" value="Genomic_DNA"/>
</dbReference>
<dbReference type="SUPFAM" id="SSF53474">
    <property type="entry name" value="alpha/beta-Hydrolases"/>
    <property type="match status" value="1"/>
</dbReference>
<dbReference type="Pfam" id="PF12697">
    <property type="entry name" value="Abhydrolase_6"/>
    <property type="match status" value="1"/>
</dbReference>
<dbReference type="PANTHER" id="PTHR43433:SF5">
    <property type="entry name" value="AB HYDROLASE-1 DOMAIN-CONTAINING PROTEIN"/>
    <property type="match status" value="1"/>
</dbReference>
<dbReference type="InterPro" id="IPR000073">
    <property type="entry name" value="AB_hydrolase_1"/>
</dbReference>
<gene>
    <name evidence="2" type="ORF">ACFO3S_20985</name>
</gene>
<dbReference type="PANTHER" id="PTHR43433">
    <property type="entry name" value="HYDROLASE, ALPHA/BETA FOLD FAMILY PROTEIN"/>
    <property type="match status" value="1"/>
</dbReference>
<dbReference type="InterPro" id="IPR029058">
    <property type="entry name" value="AB_hydrolase_fold"/>
</dbReference>
<keyword evidence="2" id="KW-0378">Hydrolase</keyword>
<keyword evidence="3" id="KW-1185">Reference proteome</keyword>
<dbReference type="InterPro" id="IPR050471">
    <property type="entry name" value="AB_hydrolase"/>
</dbReference>
<dbReference type="PRINTS" id="PR00111">
    <property type="entry name" value="ABHYDROLASE"/>
</dbReference>